<dbReference type="EMBL" id="QJVJ01000009">
    <property type="protein sequence ID" value="PYI52543.1"/>
    <property type="molecule type" value="Genomic_DNA"/>
</dbReference>
<organism evidence="2 3">
    <name type="scientific">Paenibacillus flagellatus</name>
    <dbReference type="NCBI Taxonomy" id="2211139"/>
    <lineage>
        <taxon>Bacteria</taxon>
        <taxon>Bacillati</taxon>
        <taxon>Bacillota</taxon>
        <taxon>Bacilli</taxon>
        <taxon>Bacillales</taxon>
        <taxon>Paenibacillaceae</taxon>
        <taxon>Paenibacillus</taxon>
    </lineage>
</organism>
<keyword evidence="3" id="KW-1185">Reference proteome</keyword>
<protein>
    <recommendedName>
        <fullName evidence="1">YqzN/YkzM domain-containing protein</fullName>
    </recommendedName>
</protein>
<dbReference type="AlphaFoldDB" id="A0A2V5K4E9"/>
<evidence type="ECO:0000313" key="2">
    <source>
        <dbReference type="EMBL" id="PYI52543.1"/>
    </source>
</evidence>
<dbReference type="OrthoDB" id="2660541at2"/>
<comment type="caution">
    <text evidence="2">The sequence shown here is derived from an EMBL/GenBank/DDBJ whole genome shotgun (WGS) entry which is preliminary data.</text>
</comment>
<dbReference type="Proteomes" id="UP000247476">
    <property type="component" value="Unassembled WGS sequence"/>
</dbReference>
<proteinExistence type="predicted"/>
<reference evidence="2 3" key="1">
    <citation type="submission" date="2018-05" db="EMBL/GenBank/DDBJ databases">
        <title>Paenibacillus flagellatus sp. nov., isolated from selenium mineral soil.</title>
        <authorList>
            <person name="Dai X."/>
        </authorList>
    </citation>
    <scope>NUCLEOTIDE SEQUENCE [LARGE SCALE GENOMIC DNA]</scope>
    <source>
        <strain evidence="2 3">DXL2</strain>
    </source>
</reference>
<dbReference type="Pfam" id="PF26160">
    <property type="entry name" value="YqzN_YkzM"/>
    <property type="match status" value="1"/>
</dbReference>
<accession>A0A2V5K4E9</accession>
<evidence type="ECO:0000259" key="1">
    <source>
        <dbReference type="Pfam" id="PF26160"/>
    </source>
</evidence>
<sequence length="71" mass="7887">MATKKGVPQPAAEPADSPAYTREELLANAEALFGVKPEVLTGALYGCEEQPLTIQQTERMIRQFQQRKVQL</sequence>
<feature type="domain" description="YqzN/YkzM" evidence="1">
    <location>
        <begin position="18"/>
        <end position="68"/>
    </location>
</feature>
<dbReference type="RefSeq" id="WP_110841912.1">
    <property type="nucleotide sequence ID" value="NZ_QJVJ01000009.1"/>
</dbReference>
<dbReference type="InterPro" id="IPR058869">
    <property type="entry name" value="YqzN_YkzM"/>
</dbReference>
<name>A0A2V5K4E9_9BACL</name>
<evidence type="ECO:0000313" key="3">
    <source>
        <dbReference type="Proteomes" id="UP000247476"/>
    </source>
</evidence>
<gene>
    <name evidence="2" type="ORF">DLM86_20430</name>
</gene>